<keyword evidence="7" id="KW-1185">Reference proteome</keyword>
<dbReference type="EMBL" id="CP097510">
    <property type="protein sequence ID" value="URE23783.1"/>
    <property type="molecule type" value="Genomic_DNA"/>
</dbReference>
<evidence type="ECO:0000256" key="2">
    <source>
        <dbReference type="ARBA" id="ARBA00004496"/>
    </source>
</evidence>
<feature type="region of interest" description="Disordered" evidence="5">
    <location>
        <begin position="639"/>
        <end position="662"/>
    </location>
</feature>
<keyword evidence="4" id="KW-0539">Nucleus</keyword>
<feature type="region of interest" description="Disordered" evidence="5">
    <location>
        <begin position="747"/>
        <end position="773"/>
    </location>
</feature>
<organism evidence="6 7">
    <name type="scientific">Musa troglodytarum</name>
    <name type="common">fe'i banana</name>
    <dbReference type="NCBI Taxonomy" id="320322"/>
    <lineage>
        <taxon>Eukaryota</taxon>
        <taxon>Viridiplantae</taxon>
        <taxon>Streptophyta</taxon>
        <taxon>Embryophyta</taxon>
        <taxon>Tracheophyta</taxon>
        <taxon>Spermatophyta</taxon>
        <taxon>Magnoliopsida</taxon>
        <taxon>Liliopsida</taxon>
        <taxon>Zingiberales</taxon>
        <taxon>Musaceae</taxon>
        <taxon>Musa</taxon>
    </lineage>
</organism>
<keyword evidence="3" id="KW-0963">Cytoplasm</keyword>
<dbReference type="PANTHER" id="PTHR31250">
    <property type="entry name" value="IQ DOMAIN-CONTAINING PROTEIN IQM3"/>
    <property type="match status" value="1"/>
</dbReference>
<evidence type="ECO:0000313" key="6">
    <source>
        <dbReference type="EMBL" id="URE23783.1"/>
    </source>
</evidence>
<dbReference type="GO" id="GO:0005737">
    <property type="term" value="C:cytoplasm"/>
    <property type="evidence" value="ECO:0007669"/>
    <property type="project" value="UniProtKB-SubCell"/>
</dbReference>
<protein>
    <submittedName>
        <fullName evidence="6">Calmodulin-binding protein</fullName>
    </submittedName>
</protein>
<name>A0A9E7KK21_9LILI</name>
<dbReference type="OrthoDB" id="71307at2759"/>
<sequence>MLFSISAFETVQVTASVRCASAHRASDSISAVKRFFSTFRPVCVRLSEDPQRVCFGNRASDSISAVCLCTDHKAKTQRKGLRWILHVRILSRAPPSLCTDFKDWTCLPPHGSQRRNVKDFRYHSQPSVAERPSHIAALEIVQVTLDTQISALEIVQPVSLHGSKRRNVKDLGDPFRPPPSPRYGTPAAAQSTFSGSKEKKQQGKLPPVPVSSPSPHMHNAIGAALPWAYPSPCSCGIGLLQPDPLASVKKEAHRILRSLSFGRSNSSNRMVSGACDDAETERSLSFRNWEPATPKLDASVPIGEQAADDDVTLQPSCLKVPVNFAVPHVKLPQQLVELSSPRPSSELDATATKMQKVYKSYRTRRNLADCAVLVEELWWKAVDFASLKRSSISFFDVEKPEPAVSKWARAKRSAARVGKGLSKDEKAQKLALQHWLEAIDPRHRYGHNLHLYYDVWSGSESTRPFFFWLDVGDGREVNLERCPRSKLQKQCIRYLGPREREAYEVIVQNGKLVYRQGEMPVNTTEGCKWIFVLSTSRALYVGQKNKGTFQHSSFLAGGATTAAGRLVAKDGIIQAIWPYSGHYLPTEDNFREFISFLGDNHVDLTSVKKCSVDDDEFPAHKKDGDVEVVADEAAAAAVEEKAKREDEIQNEEPKEQSDASREKAAMAFDLGRRLSCRWTTGAGARIGCVRDYPADLQSKALEQVNLSPRVVASPAANEVPVPSPRPSRRLWLSPTLQYMGIPTPRAGLLTLPKPKRRGDCLVGAQKPVTPAEE</sequence>
<evidence type="ECO:0000256" key="3">
    <source>
        <dbReference type="ARBA" id="ARBA00022490"/>
    </source>
</evidence>
<reference evidence="6" key="1">
    <citation type="submission" date="2022-05" db="EMBL/GenBank/DDBJ databases">
        <title>The Musa troglodytarum L. genome provides insights into the mechanism of non-climacteric behaviour and enrichment of carotenoids.</title>
        <authorList>
            <person name="Wang J."/>
        </authorList>
    </citation>
    <scope>NUCLEOTIDE SEQUENCE</scope>
    <source>
        <tissue evidence="6">Leaf</tissue>
    </source>
</reference>
<feature type="region of interest" description="Disordered" evidence="5">
    <location>
        <begin position="165"/>
        <end position="214"/>
    </location>
</feature>
<accession>A0A9E7KK21</accession>
<evidence type="ECO:0000256" key="5">
    <source>
        <dbReference type="SAM" id="MobiDB-lite"/>
    </source>
</evidence>
<dbReference type="PANTHER" id="PTHR31250:SF27">
    <property type="entry name" value="IQ DOMAIN-CONTAINING PROTEIN IQM5"/>
    <property type="match status" value="1"/>
</dbReference>
<evidence type="ECO:0000313" key="7">
    <source>
        <dbReference type="Proteomes" id="UP001055439"/>
    </source>
</evidence>
<dbReference type="AlphaFoldDB" id="A0A9E7KK21"/>
<dbReference type="Proteomes" id="UP001055439">
    <property type="component" value="Chromosome 8"/>
</dbReference>
<gene>
    <name evidence="6" type="ORF">MUK42_17611</name>
</gene>
<comment type="subcellular location">
    <subcellularLocation>
        <location evidence="2">Cytoplasm</location>
    </subcellularLocation>
    <subcellularLocation>
        <location evidence="1">Nucleus</location>
    </subcellularLocation>
</comment>
<dbReference type="InterPro" id="IPR044159">
    <property type="entry name" value="IQM"/>
</dbReference>
<evidence type="ECO:0000256" key="1">
    <source>
        <dbReference type="ARBA" id="ARBA00004123"/>
    </source>
</evidence>
<dbReference type="GO" id="GO:0005634">
    <property type="term" value="C:nucleus"/>
    <property type="evidence" value="ECO:0007669"/>
    <property type="project" value="UniProtKB-SubCell"/>
</dbReference>
<evidence type="ECO:0000256" key="4">
    <source>
        <dbReference type="ARBA" id="ARBA00023242"/>
    </source>
</evidence>
<proteinExistence type="predicted"/>